<protein>
    <submittedName>
        <fullName evidence="1">Uncharacterized protein</fullName>
    </submittedName>
</protein>
<dbReference type="Proteomes" id="UP001057402">
    <property type="component" value="Chromosome 10"/>
</dbReference>
<name>A0ACB9MBU7_9MYRT</name>
<accession>A0ACB9MBU7</accession>
<proteinExistence type="predicted"/>
<dbReference type="EMBL" id="CM042889">
    <property type="protein sequence ID" value="KAI4320356.1"/>
    <property type="molecule type" value="Genomic_DNA"/>
</dbReference>
<comment type="caution">
    <text evidence="1">The sequence shown here is derived from an EMBL/GenBank/DDBJ whole genome shotgun (WGS) entry which is preliminary data.</text>
</comment>
<evidence type="ECO:0000313" key="2">
    <source>
        <dbReference type="Proteomes" id="UP001057402"/>
    </source>
</evidence>
<sequence length="141" mass="15386">MASIRNFDILDNGRLHVLSLSGSTGPAPITSPFSFNTDDGIHDLAWSESHDSFLIAAVAVGSLKLLDTSLPPTANPVRSLSEHSREASSLDFHPTRRASFLSSSWDDSVELWALDRPQSLRTFLEQSYCVLSVSTYGMSVT</sequence>
<evidence type="ECO:0000313" key="1">
    <source>
        <dbReference type="EMBL" id="KAI4320356.1"/>
    </source>
</evidence>
<keyword evidence="2" id="KW-1185">Reference proteome</keyword>
<gene>
    <name evidence="1" type="ORF">MLD38_033849</name>
</gene>
<reference evidence="2" key="1">
    <citation type="journal article" date="2023" name="Front. Plant Sci.">
        <title>Chromosomal-level genome assembly of Melastoma candidum provides insights into trichome evolution.</title>
        <authorList>
            <person name="Zhong Y."/>
            <person name="Wu W."/>
            <person name="Sun C."/>
            <person name="Zou P."/>
            <person name="Liu Y."/>
            <person name="Dai S."/>
            <person name="Zhou R."/>
        </authorList>
    </citation>
    <scope>NUCLEOTIDE SEQUENCE [LARGE SCALE GENOMIC DNA]</scope>
</reference>
<organism evidence="1 2">
    <name type="scientific">Melastoma candidum</name>
    <dbReference type="NCBI Taxonomy" id="119954"/>
    <lineage>
        <taxon>Eukaryota</taxon>
        <taxon>Viridiplantae</taxon>
        <taxon>Streptophyta</taxon>
        <taxon>Embryophyta</taxon>
        <taxon>Tracheophyta</taxon>
        <taxon>Spermatophyta</taxon>
        <taxon>Magnoliopsida</taxon>
        <taxon>eudicotyledons</taxon>
        <taxon>Gunneridae</taxon>
        <taxon>Pentapetalae</taxon>
        <taxon>rosids</taxon>
        <taxon>malvids</taxon>
        <taxon>Myrtales</taxon>
        <taxon>Melastomataceae</taxon>
        <taxon>Melastomatoideae</taxon>
        <taxon>Melastomateae</taxon>
        <taxon>Melastoma</taxon>
    </lineage>
</organism>